<dbReference type="EMBL" id="QCYK01000002">
    <property type="protein sequence ID" value="PUZ26284.1"/>
    <property type="molecule type" value="Genomic_DNA"/>
</dbReference>
<name>A0A2T7BJ43_9BACT</name>
<dbReference type="OrthoDB" id="836926at2"/>
<feature type="chain" id="PRO_5015589119" description="Outer membrane protein beta-barrel domain-containing protein" evidence="1">
    <location>
        <begin position="22"/>
        <end position="349"/>
    </location>
</feature>
<reference evidence="2 3" key="1">
    <citation type="submission" date="2018-04" db="EMBL/GenBank/DDBJ databases">
        <title>Chitinophaga fuyangensis sp. nov., isolated from soil in a chemical factory.</title>
        <authorList>
            <person name="Chen K."/>
        </authorList>
    </citation>
    <scope>NUCLEOTIDE SEQUENCE [LARGE SCALE GENOMIC DNA]</scope>
    <source>
        <strain evidence="2 3">LY-1</strain>
    </source>
</reference>
<evidence type="ECO:0000256" key="1">
    <source>
        <dbReference type="SAM" id="SignalP"/>
    </source>
</evidence>
<protein>
    <recommendedName>
        <fullName evidence="4">Outer membrane protein beta-barrel domain-containing protein</fullName>
    </recommendedName>
</protein>
<gene>
    <name evidence="2" type="ORF">DCC81_18855</name>
</gene>
<comment type="caution">
    <text evidence="2">The sequence shown here is derived from an EMBL/GenBank/DDBJ whole genome shotgun (WGS) entry which is preliminary data.</text>
</comment>
<feature type="signal peptide" evidence="1">
    <location>
        <begin position="1"/>
        <end position="21"/>
    </location>
</feature>
<dbReference type="Proteomes" id="UP000244450">
    <property type="component" value="Unassembled WGS sequence"/>
</dbReference>
<dbReference type="RefSeq" id="WP_108688122.1">
    <property type="nucleotide sequence ID" value="NZ_QCYK01000002.1"/>
</dbReference>
<dbReference type="AlphaFoldDB" id="A0A2T7BJ43"/>
<proteinExistence type="predicted"/>
<evidence type="ECO:0008006" key="4">
    <source>
        <dbReference type="Google" id="ProtNLM"/>
    </source>
</evidence>
<organism evidence="2 3">
    <name type="scientific">Chitinophaga parva</name>
    <dbReference type="NCBI Taxonomy" id="2169414"/>
    <lineage>
        <taxon>Bacteria</taxon>
        <taxon>Pseudomonadati</taxon>
        <taxon>Bacteroidota</taxon>
        <taxon>Chitinophagia</taxon>
        <taxon>Chitinophagales</taxon>
        <taxon>Chitinophagaceae</taxon>
        <taxon>Chitinophaga</taxon>
    </lineage>
</organism>
<keyword evidence="3" id="KW-1185">Reference proteome</keyword>
<evidence type="ECO:0000313" key="2">
    <source>
        <dbReference type="EMBL" id="PUZ26284.1"/>
    </source>
</evidence>
<sequence>MKTYISVLFLMCFSMILRGQAPLNENRVTTTVTDLMPVFSDDTNKLPDQFNPHASAVAPRGQQVAALRNILKNNPGVMLNVVGADVYNKVDTSLDVSRLTTDKAKAFLATNADSVAKYLRAKGITADMITATGSTGFARNDTHFTKKITLGTGTKFRVVYKTSDSYIVKLGNWSDSANNALYNRTSDNQQVYYSIPLDQLDYLSAPLLSTWGVTGGVFAIPFKYRPQDGSFEPSFSVNGGAGVQLNFNHRDVKSLTILGAIGASTVQLSSYNAKLPEGTEKLTTAGFTPSVSFIYQYKKLQVGIPIGLDVIFDNHTYNWSNQAKPWIALSLGIGIFTSSKPAEEVGQNH</sequence>
<evidence type="ECO:0000313" key="3">
    <source>
        <dbReference type="Proteomes" id="UP000244450"/>
    </source>
</evidence>
<keyword evidence="1" id="KW-0732">Signal</keyword>
<accession>A0A2T7BJ43</accession>